<dbReference type="PaxDb" id="610130-Closa_1741"/>
<evidence type="ECO:0000313" key="2">
    <source>
        <dbReference type="EMBL" id="ADL04334.1"/>
    </source>
</evidence>
<dbReference type="AlphaFoldDB" id="D9QZ83"/>
<sequence>MTKNIALCGIEKELVSTPERWGEYRLLRFCDEPERRGDVKLAYFLRDGPPVSLAVVGYPGAKGLAACDYLRTQSRELPILWLCSRREFEAEAKRIGVAFYDTDSLTTSLLDTKLPIDISKVTAKTGACRSAKMKNISKENTALKRKAKRVEDIMKIKQMAERLNRFSVRQKAKRIVALTLAMLMVNPVTGYGVTAHAQEGETITAFAKLSSEITTQQLAVGAKKSDIYLPETLNVTIGVSSVKTKENAAETPQTEENLTEEVKADESPADASTVWDNSAEESQAGANSPENNTATDSKATVVMDSGEVPLAANTDGFAISAVSGDVDTEPAEAVQITAEERTLMGITWEINTQRSGSDIFNSAHAGAVFFYEPVLPQGYVLADGVSLPQIQVQIEQNNQWAFSQNQTLDGIKITVKAEKGVFPEGAFLHAKKVNNTEDKEKIQSAISEEVKAENSAKTVTKLVSFDITITDAEGNELQPDTSKGEVKVSFAQLPMVTEAATSTQELKVFHMDDTLSTATKLDTTVNEETKSVEATAEHFSLYTVAMLTATAETGEASVTDSADTVTYYDTIEEAILVAQSKVNSTVKLLKDAGTESPIQITTGSFILDLNGKTMTYTDASGRGTTAIEMKSGAKLSVKDSVGNGGITAANARNSITAGSGCTLTLYAGSYTGIDTMPELVSSALAEGVDFENLDNTDEWISRATIALLNMQHVGNVRVGKMPAAVEVSEQGGGVHYYDTITEAISGAISLPESTLKLNKDISLNSELRITGGTFNFDLNGHTLTFTGSGNVMLQQGASITFKDSVGTGKISNSSIWATIYIQGDANAKLQGGTYENAKSGGEGINVLGDRNIGDLLVEGYIYRNLSDNAYISDTSSYKIGSVKVVPAPLKITNQPQDKTVQFDYTELPTFTVGFSKTVTENPTFKWYSVGTGTGGADEAMDGEETAVLAVEAGKSAGQYKYFCG</sequence>
<organism evidence="2 3">
    <name type="scientific">Lacrimispora saccharolytica (strain ATCC 35040 / DSM 2544 / NRCC 2533 / WM1)</name>
    <name type="common">Clostridium saccharolyticum</name>
    <dbReference type="NCBI Taxonomy" id="610130"/>
    <lineage>
        <taxon>Bacteria</taxon>
        <taxon>Bacillati</taxon>
        <taxon>Bacillota</taxon>
        <taxon>Clostridia</taxon>
        <taxon>Lachnospirales</taxon>
        <taxon>Lachnospiraceae</taxon>
        <taxon>Lacrimispora</taxon>
    </lineage>
</organism>
<evidence type="ECO:0000256" key="1">
    <source>
        <dbReference type="SAM" id="MobiDB-lite"/>
    </source>
</evidence>
<evidence type="ECO:0000313" key="3">
    <source>
        <dbReference type="Proteomes" id="UP000001662"/>
    </source>
</evidence>
<dbReference type="HOGENOM" id="CLU_306906_0_0_9"/>
<dbReference type="Proteomes" id="UP000001662">
    <property type="component" value="Chromosome"/>
</dbReference>
<name>D9QZ83_LACSW</name>
<dbReference type="eggNOG" id="COG0544">
    <property type="taxonomic scope" value="Bacteria"/>
</dbReference>
<proteinExistence type="predicted"/>
<feature type="region of interest" description="Disordered" evidence="1">
    <location>
        <begin position="242"/>
        <end position="295"/>
    </location>
</feature>
<dbReference type="KEGG" id="csh:Closa_1741"/>
<gene>
    <name evidence="2" type="ordered locus">Closa_1741</name>
</gene>
<feature type="compositionally biased region" description="Polar residues" evidence="1">
    <location>
        <begin position="274"/>
        <end position="295"/>
    </location>
</feature>
<protein>
    <submittedName>
        <fullName evidence="2">Uncharacterized protein</fullName>
    </submittedName>
</protein>
<dbReference type="EMBL" id="CP002109">
    <property type="protein sequence ID" value="ADL04334.1"/>
    <property type="molecule type" value="Genomic_DNA"/>
</dbReference>
<reference evidence="2" key="1">
    <citation type="submission" date="2010-07" db="EMBL/GenBank/DDBJ databases">
        <title>Complete sequence of Clostridium saccharolyticum WM1.</title>
        <authorList>
            <consortium name="US DOE Joint Genome Institute"/>
            <person name="Lucas S."/>
            <person name="Copeland A."/>
            <person name="Lapidus A."/>
            <person name="Cheng J.-F."/>
            <person name="Bruce D."/>
            <person name="Goodwin L."/>
            <person name="Pitluck S."/>
            <person name="Chertkov O."/>
            <person name="Detter J.C."/>
            <person name="Han C."/>
            <person name="Tapia R."/>
            <person name="Land M."/>
            <person name="Hauser L."/>
            <person name="Chang Y.-J."/>
            <person name="Jeffries C."/>
            <person name="Kyrpides N."/>
            <person name="Ivanova N."/>
            <person name="Mikhailova N."/>
            <person name="Mouttaki H."/>
            <person name="Lin L."/>
            <person name="Zhou J."/>
            <person name="Hemme C.L."/>
            <person name="Woyke T."/>
        </authorList>
    </citation>
    <scope>NUCLEOTIDE SEQUENCE [LARGE SCALE GENOMIC DNA]</scope>
    <source>
        <strain evidence="2">WM1</strain>
    </source>
</reference>
<dbReference type="RefSeq" id="WP_013272424.1">
    <property type="nucleotide sequence ID" value="NC_014376.1"/>
</dbReference>
<accession>D9QZ83</accession>
<keyword evidence="3" id="KW-1185">Reference proteome</keyword>
<dbReference type="STRING" id="610130.Closa_1741"/>